<keyword evidence="2 4" id="KW-0728">SH3 domain</keyword>
<dbReference type="FunFam" id="1.10.8.270:FF:000013">
    <property type="entry name" value="Small G protein signaling modulator 3"/>
    <property type="match status" value="1"/>
</dbReference>
<dbReference type="OrthoDB" id="44736at2759"/>
<reference evidence="8" key="1">
    <citation type="submission" date="2022-07" db="EMBL/GenBank/DDBJ databases">
        <authorList>
            <person name="Trinca V."/>
            <person name="Uliana J.V.C."/>
            <person name="Torres T.T."/>
            <person name="Ward R.J."/>
            <person name="Monesi N."/>
        </authorList>
    </citation>
    <scope>NUCLEOTIDE SEQUENCE</scope>
    <source>
        <strain evidence="8">HSMRA1968</strain>
        <tissue evidence="8">Whole embryos</tissue>
    </source>
</reference>
<dbReference type="SMART" id="SM00164">
    <property type="entry name" value="TBC"/>
    <property type="match status" value="1"/>
</dbReference>
<evidence type="ECO:0000313" key="8">
    <source>
        <dbReference type="EMBL" id="KAJ6634825.1"/>
    </source>
</evidence>
<dbReference type="Pfam" id="PF00018">
    <property type="entry name" value="SH3_1"/>
    <property type="match status" value="1"/>
</dbReference>
<evidence type="ECO:0000256" key="3">
    <source>
        <dbReference type="ARBA" id="ARBA00030864"/>
    </source>
</evidence>
<dbReference type="FunFam" id="2.30.30.40:FF:000115">
    <property type="entry name" value="Small G protein signaling modulator 3 homolog"/>
    <property type="match status" value="1"/>
</dbReference>
<dbReference type="InterPro" id="IPR001452">
    <property type="entry name" value="SH3_domain"/>
</dbReference>
<dbReference type="EMBL" id="WJQU01000004">
    <property type="protein sequence ID" value="KAJ6634825.1"/>
    <property type="molecule type" value="Genomic_DNA"/>
</dbReference>
<dbReference type="SUPFAM" id="SSF50044">
    <property type="entry name" value="SH3-domain"/>
    <property type="match status" value="1"/>
</dbReference>
<evidence type="ECO:0000259" key="7">
    <source>
        <dbReference type="PROSITE" id="PS50086"/>
    </source>
</evidence>
<comment type="similarity">
    <text evidence="1">Belongs to the small G protein signaling modulator family.</text>
</comment>
<feature type="domain" description="Rab-GAP TBC" evidence="7">
    <location>
        <begin position="124"/>
        <end position="323"/>
    </location>
</feature>
<dbReference type="PROSITE" id="PS50086">
    <property type="entry name" value="TBC_RABGAP"/>
    <property type="match status" value="1"/>
</dbReference>
<dbReference type="Gene3D" id="1.10.472.80">
    <property type="entry name" value="Ypt/Rab-GAP domain of gyp1p, domain 3"/>
    <property type="match status" value="1"/>
</dbReference>
<comment type="caution">
    <text evidence="8">The sequence shown here is derived from an EMBL/GenBank/DDBJ whole genome shotgun (WGS) entry which is preliminary data.</text>
</comment>
<dbReference type="PANTHER" id="PTHR47219">
    <property type="entry name" value="RAB GTPASE-ACTIVATING PROTEIN 1-LIKE"/>
    <property type="match status" value="1"/>
</dbReference>
<evidence type="ECO:0000256" key="2">
    <source>
        <dbReference type="ARBA" id="ARBA00022443"/>
    </source>
</evidence>
<evidence type="ECO:0000256" key="5">
    <source>
        <dbReference type="SAM" id="MobiDB-lite"/>
    </source>
</evidence>
<dbReference type="CDD" id="cd20514">
    <property type="entry name" value="CYCLIN_CCNC_rpt2"/>
    <property type="match status" value="1"/>
</dbReference>
<organism evidence="8 9">
    <name type="scientific">Pseudolycoriella hygida</name>
    <dbReference type="NCBI Taxonomy" id="35572"/>
    <lineage>
        <taxon>Eukaryota</taxon>
        <taxon>Metazoa</taxon>
        <taxon>Ecdysozoa</taxon>
        <taxon>Arthropoda</taxon>
        <taxon>Hexapoda</taxon>
        <taxon>Insecta</taxon>
        <taxon>Pterygota</taxon>
        <taxon>Neoptera</taxon>
        <taxon>Endopterygota</taxon>
        <taxon>Diptera</taxon>
        <taxon>Nematocera</taxon>
        <taxon>Sciaroidea</taxon>
        <taxon>Sciaridae</taxon>
        <taxon>Pseudolycoriella</taxon>
    </lineage>
</organism>
<dbReference type="InterPro" id="IPR036028">
    <property type="entry name" value="SH3-like_dom_sf"/>
</dbReference>
<dbReference type="Gene3D" id="1.10.8.270">
    <property type="entry name" value="putative rabgap domain of human tbc1 domain family member 14 like domains"/>
    <property type="match status" value="1"/>
</dbReference>
<dbReference type="PRINTS" id="PR00452">
    <property type="entry name" value="SH3DOMAIN"/>
</dbReference>
<feature type="domain" description="SH3" evidence="6">
    <location>
        <begin position="524"/>
        <end position="583"/>
    </location>
</feature>
<dbReference type="FunFam" id="1.10.472.80:FF:000012">
    <property type="entry name" value="Small G protein signaling modulator 3"/>
    <property type="match status" value="1"/>
</dbReference>
<evidence type="ECO:0000256" key="4">
    <source>
        <dbReference type="PROSITE-ProRule" id="PRU00192"/>
    </source>
</evidence>
<dbReference type="Gene3D" id="2.30.30.40">
    <property type="entry name" value="SH3 Domains"/>
    <property type="match status" value="1"/>
</dbReference>
<proteinExistence type="inferred from homology"/>
<keyword evidence="9" id="KW-1185">Reference proteome</keyword>
<dbReference type="InterPro" id="IPR000195">
    <property type="entry name" value="Rab-GAP-TBC_dom"/>
</dbReference>
<accession>A0A9Q0RUN1</accession>
<feature type="non-terminal residue" evidence="8">
    <location>
        <position position="778"/>
    </location>
</feature>
<dbReference type="AlphaFoldDB" id="A0A9Q0RUN1"/>
<gene>
    <name evidence="8" type="primary">sgsm3_1</name>
    <name evidence="8" type="ORF">Bhyg_13405</name>
</gene>
<feature type="compositionally biased region" description="Polar residues" evidence="5">
    <location>
        <begin position="59"/>
        <end position="78"/>
    </location>
</feature>
<dbReference type="GO" id="GO:0005096">
    <property type="term" value="F:GTPase activator activity"/>
    <property type="evidence" value="ECO:0007669"/>
    <property type="project" value="TreeGrafter"/>
</dbReference>
<dbReference type="InterPro" id="IPR035969">
    <property type="entry name" value="Rab-GAP_TBC_sf"/>
</dbReference>
<dbReference type="PROSITE" id="PS50002">
    <property type="entry name" value="SH3"/>
    <property type="match status" value="1"/>
</dbReference>
<evidence type="ECO:0000256" key="1">
    <source>
        <dbReference type="ARBA" id="ARBA00006296"/>
    </source>
</evidence>
<sequence length="778" mass="89085">MERAKTFFGNRDHDGYVGKEEHLKVIHAAGSEDDAEFTDTVEGLTMNDAIQPPPGGSFSALTPSILTQPESEDPNNQPDYRFDEFGFRVEEEDGPEPSSNKLLGTPFSEDEQQRLQWVAHLEFSHNQEASELLWDNVAVTLPRTEKLRNMKKMNSETTYHDIVKASGNDQLMTSKQIEKDLLRIMPTNACFSSPNSTGVPRLKRILRDIAWLFPDIGYCQGTGVIAASLLLLMEEEDAFWLMATIVEDLLPASYYSSTLLGVQADQRVMQTLIANYLTVVDETLKCHDIELSLITLHWFLTIFANVVHFRILLRIWDWFFYEGSIVLFQLTLGMLKTKEPFLKDLENSAQIFNSLSDIPGGIDDVEALFEISMEISKQDLPDCGMNICTDKKCFCIFQSLSKTVIETHRRRHLAYLMADQGGLVGNPEATANLPKQQLSRQVKKSKSMFQTLLFGGDSSNDDDVRNKNIRQTEILVDLRESILKVCRHFLTIEPKLNAHINQVADYSTDSHAKDHENFINVSRTRKRRAKALHDFERNDDDELGFRRNDIITIISQKYEQCWIGELNGLRGWFPAKFVELLDERSKLYTSAGGDAISETVTDLVRGTLAPAIKQVLEHGMKRPSFLGGPCHPMAPTCIFLASKVEEFGVISNSRLISTCQNVIKNKFRYAYQQEFTYRTNHILECEFYLLENLDCCLIVYQPYRLLLPIIQDIGHEDQLLPLTWRIINDSLRTDKDVKSWFAEINVNIKKIQEISKTILGLYELWRTYDEKKEIQDLL</sequence>
<name>A0A9Q0RUN1_9DIPT</name>
<feature type="region of interest" description="Disordered" evidence="5">
    <location>
        <begin position="45"/>
        <end position="78"/>
    </location>
</feature>
<dbReference type="InterPro" id="IPR036915">
    <property type="entry name" value="Cyclin-like_sf"/>
</dbReference>
<evidence type="ECO:0000313" key="9">
    <source>
        <dbReference type="Proteomes" id="UP001151699"/>
    </source>
</evidence>
<dbReference type="Gene3D" id="1.10.472.10">
    <property type="entry name" value="Cyclin-like"/>
    <property type="match status" value="2"/>
</dbReference>
<protein>
    <recommendedName>
        <fullName evidence="3">RUN and TBC1 domain-containing protein 3</fullName>
    </recommendedName>
</protein>
<dbReference type="InterPro" id="IPR050302">
    <property type="entry name" value="Rab_GAP_TBC_domain"/>
</dbReference>
<dbReference type="SUPFAM" id="SSF47954">
    <property type="entry name" value="Cyclin-like"/>
    <property type="match status" value="2"/>
</dbReference>
<evidence type="ECO:0000259" key="6">
    <source>
        <dbReference type="PROSITE" id="PS50002"/>
    </source>
</evidence>
<dbReference type="GO" id="GO:0031267">
    <property type="term" value="F:small GTPase binding"/>
    <property type="evidence" value="ECO:0007669"/>
    <property type="project" value="TreeGrafter"/>
</dbReference>
<dbReference type="SUPFAM" id="SSF47923">
    <property type="entry name" value="Ypt/Rab-GAP domain of gyp1p"/>
    <property type="match status" value="2"/>
</dbReference>
<dbReference type="SMART" id="SM00326">
    <property type="entry name" value="SH3"/>
    <property type="match status" value="1"/>
</dbReference>
<dbReference type="Proteomes" id="UP001151699">
    <property type="component" value="Chromosome C"/>
</dbReference>
<dbReference type="PANTHER" id="PTHR47219:SF13">
    <property type="entry name" value="RUN AND TBC1 DOMAIN-CONTAINING PROTEIN 3"/>
    <property type="match status" value="1"/>
</dbReference>
<dbReference type="Pfam" id="PF00566">
    <property type="entry name" value="RabGAP-TBC"/>
    <property type="match status" value="1"/>
</dbReference>